<sequence>MTRIDFYILPDQQPAARQQFCCRLTEKAIKHAKSVYIHTNGHEEAEMLDELLWSFREDSFIPHQLVAKHDETPCPVKIGWQLPPLSSTSLLINLTDTVPSFVDQFERVAEIVAGDGISRKTARQNFKSYRDKGYSLHSHNIRS</sequence>
<protein>
    <submittedName>
        <fullName evidence="1">DNA polymerase III subunit chi</fullName>
    </submittedName>
</protein>
<dbReference type="Pfam" id="PF04364">
    <property type="entry name" value="DNA_pol3_chi"/>
    <property type="match status" value="1"/>
</dbReference>
<evidence type="ECO:0000313" key="2">
    <source>
        <dbReference type="Proteomes" id="UP001528823"/>
    </source>
</evidence>
<organism evidence="1 2">
    <name type="scientific">Spartinivicinus poritis</name>
    <dbReference type="NCBI Taxonomy" id="2994640"/>
    <lineage>
        <taxon>Bacteria</taxon>
        <taxon>Pseudomonadati</taxon>
        <taxon>Pseudomonadota</taxon>
        <taxon>Gammaproteobacteria</taxon>
        <taxon>Oceanospirillales</taxon>
        <taxon>Zooshikellaceae</taxon>
        <taxon>Spartinivicinus</taxon>
    </lineage>
</organism>
<dbReference type="InterPro" id="IPR036768">
    <property type="entry name" value="PolIII_chi_sf"/>
</dbReference>
<reference evidence="1 2" key="1">
    <citation type="submission" date="2022-11" db="EMBL/GenBank/DDBJ databases">
        <title>Spartinivicinus poritis sp. nov., isolated from scleractinian coral Porites lutea.</title>
        <authorList>
            <person name="Zhang G."/>
            <person name="Cai L."/>
            <person name="Wei Q."/>
        </authorList>
    </citation>
    <scope>NUCLEOTIDE SEQUENCE [LARGE SCALE GENOMIC DNA]</scope>
    <source>
        <strain evidence="1 2">A2-2</strain>
    </source>
</reference>
<dbReference type="Gene3D" id="3.40.50.10110">
    <property type="entry name" value="DNA polymerase III subunit chi"/>
    <property type="match status" value="1"/>
</dbReference>
<evidence type="ECO:0000313" key="1">
    <source>
        <dbReference type="EMBL" id="MDE1460634.1"/>
    </source>
</evidence>
<proteinExistence type="predicted"/>
<comment type="caution">
    <text evidence="1">The sequence shown here is derived from an EMBL/GenBank/DDBJ whole genome shotgun (WGS) entry which is preliminary data.</text>
</comment>
<dbReference type="SUPFAM" id="SSF102400">
    <property type="entry name" value="DNA polymerase III chi subunit"/>
    <property type="match status" value="1"/>
</dbReference>
<keyword evidence="2" id="KW-1185">Reference proteome</keyword>
<gene>
    <name evidence="1" type="ORF">ORQ98_01515</name>
</gene>
<dbReference type="RefSeq" id="WP_274687005.1">
    <property type="nucleotide sequence ID" value="NZ_JAPMOU010000001.1"/>
</dbReference>
<dbReference type="EMBL" id="JAPMOU010000001">
    <property type="protein sequence ID" value="MDE1460634.1"/>
    <property type="molecule type" value="Genomic_DNA"/>
</dbReference>
<dbReference type="InterPro" id="IPR007459">
    <property type="entry name" value="DNA_pol3_chi"/>
</dbReference>
<dbReference type="PANTHER" id="PTHR38767:SF1">
    <property type="entry name" value="DNA POLYMERASE III SUBUNIT CHI"/>
    <property type="match status" value="1"/>
</dbReference>
<dbReference type="PANTHER" id="PTHR38767">
    <property type="entry name" value="DNA POLYMERASE III SUBUNIT CHI"/>
    <property type="match status" value="1"/>
</dbReference>
<name>A0ABT5U621_9GAMM</name>
<dbReference type="Proteomes" id="UP001528823">
    <property type="component" value="Unassembled WGS sequence"/>
</dbReference>
<accession>A0ABT5U621</accession>